<sequence>MATSEPGSTRSNQTTVTVFFARTNFLARSLLSRLLLSSSSTVRLADPTRTEPNPSLSDPIPPSSRTLSFSFSPSDPSPQTLAPSLAGSSAVFLFDPSLGSPSPADSFHLYNLTVLTTKRVAAACRLAGVPRLVFTGLAYADSGFDDWMFGGLLDDFRAQAERIVLRSNGMDGLSTCVLRVGIPFGPGDGVFVPFLVRCAKLGLAKFVIGNGENMCDITYVENVAHANICAEQSLESDKTSVAGQPIFITNHEPVKLWEFISNILDGLGYQRPGIHLPVKFVVHGALLFKWVCTRLGLGKACNPEFTPAIIHMLSCTNTFDCSKAQKLIGYSPVVPLEDGVRETVEAFSQLAAKDPIYSTQRDFTRPSKSDTFLGNGRVADILLWRDEKKTFFCVMVLFFLRYWFILSGRTFISSFAKLLLVVTAILFGHGHLPSSIFGHPLKKLPSSHFEVSEPVMTDLFLTVASAWNKGVCVLKLLAQGDDWNVLFKAVSCIYLLKLMLALPVSVLSAGGLICLFTLFILYEQFEPEVDQVITVSAVRGKKLAGKVVDKLPSSLVIFFHRS</sequence>
<evidence type="ECO:0000313" key="1">
    <source>
        <dbReference type="EMBL" id="KAH7663892.1"/>
    </source>
</evidence>
<accession>A0ACB7UT04</accession>
<keyword evidence="1" id="KW-0560">Oxidoreductase</keyword>
<proteinExistence type="predicted"/>
<organism evidence="1 2">
    <name type="scientific">Dioscorea alata</name>
    <name type="common">Purple yam</name>
    <dbReference type="NCBI Taxonomy" id="55571"/>
    <lineage>
        <taxon>Eukaryota</taxon>
        <taxon>Viridiplantae</taxon>
        <taxon>Streptophyta</taxon>
        <taxon>Embryophyta</taxon>
        <taxon>Tracheophyta</taxon>
        <taxon>Spermatophyta</taxon>
        <taxon>Magnoliopsida</taxon>
        <taxon>Liliopsida</taxon>
        <taxon>Dioscoreales</taxon>
        <taxon>Dioscoreaceae</taxon>
        <taxon>Dioscorea</taxon>
    </lineage>
</organism>
<keyword evidence="2" id="KW-1185">Reference proteome</keyword>
<dbReference type="Proteomes" id="UP000827976">
    <property type="component" value="Chromosome 14"/>
</dbReference>
<comment type="caution">
    <text evidence="1">The sequence shown here is derived from an EMBL/GenBank/DDBJ whole genome shotgun (WGS) entry which is preliminary data.</text>
</comment>
<protein>
    <submittedName>
        <fullName evidence="1">Sterol-4alpha-carboxylate 3-dehydrogenase (Decarboxylating) protein</fullName>
        <ecNumber evidence="1">1.1.1.170</ecNumber>
    </submittedName>
</protein>
<name>A0ACB7UT04_DIOAL</name>
<dbReference type="EC" id="1.1.1.170" evidence="1"/>
<reference evidence="2" key="1">
    <citation type="journal article" date="2022" name="Nat. Commun.">
        <title>Chromosome evolution and the genetic basis of agronomically important traits in greater yam.</title>
        <authorList>
            <person name="Bredeson J.V."/>
            <person name="Lyons J.B."/>
            <person name="Oniyinde I.O."/>
            <person name="Okereke N.R."/>
            <person name="Kolade O."/>
            <person name="Nnabue I."/>
            <person name="Nwadili C.O."/>
            <person name="Hribova E."/>
            <person name="Parker M."/>
            <person name="Nwogha J."/>
            <person name="Shu S."/>
            <person name="Carlson J."/>
            <person name="Kariba R."/>
            <person name="Muthemba S."/>
            <person name="Knop K."/>
            <person name="Barton G.J."/>
            <person name="Sherwood A.V."/>
            <person name="Lopez-Montes A."/>
            <person name="Asiedu R."/>
            <person name="Jamnadass R."/>
            <person name="Muchugi A."/>
            <person name="Goodstein D."/>
            <person name="Egesi C.N."/>
            <person name="Featherston J."/>
            <person name="Asfaw A."/>
            <person name="Simpson G.G."/>
            <person name="Dolezel J."/>
            <person name="Hendre P.S."/>
            <person name="Van Deynze A."/>
            <person name="Kumar P.L."/>
            <person name="Obidiegwu J.E."/>
            <person name="Bhattacharjee R."/>
            <person name="Rokhsar D.S."/>
        </authorList>
    </citation>
    <scope>NUCLEOTIDE SEQUENCE [LARGE SCALE GENOMIC DNA]</scope>
    <source>
        <strain evidence="2">cv. TDa95/00328</strain>
    </source>
</reference>
<evidence type="ECO:0000313" key="2">
    <source>
        <dbReference type="Proteomes" id="UP000827976"/>
    </source>
</evidence>
<dbReference type="EMBL" id="CM037024">
    <property type="protein sequence ID" value="KAH7663892.1"/>
    <property type="molecule type" value="Genomic_DNA"/>
</dbReference>
<gene>
    <name evidence="1" type="ORF">IHE45_14G085900</name>
</gene>